<gene>
    <name evidence="2" type="ORF">HHU12_14060</name>
</gene>
<accession>A0A7X9RUS2</accession>
<dbReference type="PROSITE" id="PS51257">
    <property type="entry name" value="PROKAR_LIPOPROTEIN"/>
    <property type="match status" value="1"/>
</dbReference>
<dbReference type="InterPro" id="IPR029058">
    <property type="entry name" value="AB_hydrolase_fold"/>
</dbReference>
<comment type="caution">
    <text evidence="2">The sequence shown here is derived from an EMBL/GenBank/DDBJ whole genome shotgun (WGS) entry which is preliminary data.</text>
</comment>
<sequence length="391" mass="45330">MKTSLLKLFILAGITMLASCQINENLNDFSSRTIINLLQLNFDGYTTEGLDFGLYWFDENHNSTPAFDMQTQVQRQVGSSFYDASKPTVIFFHGWQPLTNGGRNDFLFEDDALSMQINTAEQWKRDGWNVAIFYWNQFADELEVKHAEAKIWSSEGPRGMRYKKADGSYMESNFDISLTEIAFHQLNQILPANTSNNIRFVGHSLGCQLATAIAYKFSKENPIALKRLELLDPFWSRGGKSYLSDYNKVGQDDFVGEVSRWYVKEMITKDNLAVTWYRTSGIADLGIGDKNRPMEELVALVNMRFWYLNGLQIPDKHVYSRHHYFFSKSFEAPVECTISWWNRSKTGNVAASANTTDQRIREMMGNRYHWDQVEGRYTVTPEDDWFERKSY</sequence>
<dbReference type="RefSeq" id="WP_169657380.1">
    <property type="nucleotide sequence ID" value="NZ_JABANE010000034.1"/>
</dbReference>
<evidence type="ECO:0000256" key="1">
    <source>
        <dbReference type="SAM" id="SignalP"/>
    </source>
</evidence>
<dbReference type="SUPFAM" id="SSF53474">
    <property type="entry name" value="alpha/beta-Hydrolases"/>
    <property type="match status" value="1"/>
</dbReference>
<reference evidence="2 3" key="1">
    <citation type="submission" date="2020-04" db="EMBL/GenBank/DDBJ databases">
        <title>Flammeovirga sp. SR4, a novel species isolated from seawater.</title>
        <authorList>
            <person name="Wang X."/>
        </authorList>
    </citation>
    <scope>NUCLEOTIDE SEQUENCE [LARGE SCALE GENOMIC DNA]</scope>
    <source>
        <strain evidence="2 3">ATCC 23126</strain>
    </source>
</reference>
<protein>
    <submittedName>
        <fullName evidence="2">Cell adhesion protein</fullName>
    </submittedName>
</protein>
<dbReference type="Gene3D" id="3.40.50.1820">
    <property type="entry name" value="alpha/beta hydrolase"/>
    <property type="match status" value="1"/>
</dbReference>
<name>A0A7X9RUS2_9BACT</name>
<proteinExistence type="predicted"/>
<keyword evidence="1" id="KW-0732">Signal</keyword>
<dbReference type="EMBL" id="JABANE010000034">
    <property type="protein sequence ID" value="NME69095.1"/>
    <property type="molecule type" value="Genomic_DNA"/>
</dbReference>
<dbReference type="AlphaFoldDB" id="A0A7X9RUS2"/>
<feature type="chain" id="PRO_5030838443" evidence="1">
    <location>
        <begin position="21"/>
        <end position="391"/>
    </location>
</feature>
<organism evidence="2 3">
    <name type="scientific">Flammeovirga aprica JL-4</name>
    <dbReference type="NCBI Taxonomy" id="694437"/>
    <lineage>
        <taxon>Bacteria</taxon>
        <taxon>Pseudomonadati</taxon>
        <taxon>Bacteroidota</taxon>
        <taxon>Cytophagia</taxon>
        <taxon>Cytophagales</taxon>
        <taxon>Flammeovirgaceae</taxon>
        <taxon>Flammeovirga</taxon>
    </lineage>
</organism>
<evidence type="ECO:0000313" key="3">
    <source>
        <dbReference type="Proteomes" id="UP000576082"/>
    </source>
</evidence>
<keyword evidence="3" id="KW-1185">Reference proteome</keyword>
<evidence type="ECO:0000313" key="2">
    <source>
        <dbReference type="EMBL" id="NME69095.1"/>
    </source>
</evidence>
<feature type="signal peptide" evidence="1">
    <location>
        <begin position="1"/>
        <end position="20"/>
    </location>
</feature>
<dbReference type="Proteomes" id="UP000576082">
    <property type="component" value="Unassembled WGS sequence"/>
</dbReference>